<gene>
    <name evidence="3" type="ORF">GGI25_003192</name>
</gene>
<accession>A0A9W8G928</accession>
<dbReference type="AlphaFoldDB" id="A0A9W8G928"/>
<evidence type="ECO:0000256" key="1">
    <source>
        <dbReference type="SAM" id="MobiDB-lite"/>
    </source>
</evidence>
<proteinExistence type="predicted"/>
<dbReference type="Proteomes" id="UP001151518">
    <property type="component" value="Unassembled WGS sequence"/>
</dbReference>
<evidence type="ECO:0000256" key="2">
    <source>
        <dbReference type="SAM" id="Phobius"/>
    </source>
</evidence>
<evidence type="ECO:0000313" key="3">
    <source>
        <dbReference type="EMBL" id="KAJ2677437.1"/>
    </source>
</evidence>
<feature type="region of interest" description="Disordered" evidence="1">
    <location>
        <begin position="1"/>
        <end position="137"/>
    </location>
</feature>
<evidence type="ECO:0000313" key="4">
    <source>
        <dbReference type="Proteomes" id="UP001151518"/>
    </source>
</evidence>
<organism evidence="3 4">
    <name type="scientific">Coemansia spiralis</name>
    <dbReference type="NCBI Taxonomy" id="417178"/>
    <lineage>
        <taxon>Eukaryota</taxon>
        <taxon>Fungi</taxon>
        <taxon>Fungi incertae sedis</taxon>
        <taxon>Zoopagomycota</taxon>
        <taxon>Kickxellomycotina</taxon>
        <taxon>Kickxellomycetes</taxon>
        <taxon>Kickxellales</taxon>
        <taxon>Kickxellaceae</taxon>
        <taxon>Coemansia</taxon>
    </lineage>
</organism>
<feature type="compositionally biased region" description="Basic and acidic residues" evidence="1">
    <location>
        <begin position="56"/>
        <end position="81"/>
    </location>
</feature>
<name>A0A9W8G928_9FUNG</name>
<keyword evidence="2" id="KW-1133">Transmembrane helix</keyword>
<feature type="compositionally biased region" description="Basic and acidic residues" evidence="1">
    <location>
        <begin position="20"/>
        <end position="32"/>
    </location>
</feature>
<sequence length="326" mass="35559">MSDSSASTETETQRRRRLRQERIMNRGGDRLSRIKNTFSQVQEETSESEMTMAGGHELKTATEHSHTLSDPHNVDTGEDTKPRRRIGNLARKAKLETEDDSGDLRSSGGDPVPGSIRDRGKRRARAAAQDTDINSDALHDSVTEAIADPAVEAPCFLPSSSLAPSPSSSSSVAFSSLDESGVSSGILVPRQFSAIGLSRTIAKLLPVIGVYVYGIQREARYERLMGDSDDEVQAKWANLMTGRPDSRLDEWSNGSFLLWYLIILELAIYGAYFILADGRQSRPSRAIISQISGIPNWATGLLSVGSRVLDNLCILLFFTAVSILGA</sequence>
<keyword evidence="2" id="KW-0472">Membrane</keyword>
<keyword evidence="2" id="KW-0812">Transmembrane</keyword>
<dbReference type="OrthoDB" id="5583434at2759"/>
<dbReference type="EMBL" id="JANBTW010000033">
    <property type="protein sequence ID" value="KAJ2677437.1"/>
    <property type="molecule type" value="Genomic_DNA"/>
</dbReference>
<protein>
    <submittedName>
        <fullName evidence="3">Uncharacterized protein</fullName>
    </submittedName>
</protein>
<comment type="caution">
    <text evidence="3">The sequence shown here is derived from an EMBL/GenBank/DDBJ whole genome shotgun (WGS) entry which is preliminary data.</text>
</comment>
<feature type="compositionally biased region" description="Polar residues" evidence="1">
    <location>
        <begin position="34"/>
        <end position="43"/>
    </location>
</feature>
<feature type="transmembrane region" description="Helical" evidence="2">
    <location>
        <begin position="256"/>
        <end position="275"/>
    </location>
</feature>
<reference evidence="3" key="1">
    <citation type="submission" date="2022-07" db="EMBL/GenBank/DDBJ databases">
        <title>Phylogenomic reconstructions and comparative analyses of Kickxellomycotina fungi.</title>
        <authorList>
            <person name="Reynolds N.K."/>
            <person name="Stajich J.E."/>
            <person name="Barry K."/>
            <person name="Grigoriev I.V."/>
            <person name="Crous P."/>
            <person name="Smith M.E."/>
        </authorList>
    </citation>
    <scope>NUCLEOTIDE SEQUENCE</scope>
    <source>
        <strain evidence="3">NRRL 3115</strain>
    </source>
</reference>